<dbReference type="Proteomes" id="UP001152320">
    <property type="component" value="Chromosome 6"/>
</dbReference>
<reference evidence="2" key="1">
    <citation type="submission" date="2021-10" db="EMBL/GenBank/DDBJ databases">
        <title>Tropical sea cucumber genome reveals ecological adaptation and Cuvierian tubules defense mechanism.</title>
        <authorList>
            <person name="Chen T."/>
        </authorList>
    </citation>
    <scope>NUCLEOTIDE SEQUENCE</scope>
    <source>
        <strain evidence="2">Nanhai2018</strain>
        <tissue evidence="2">Muscle</tissue>
    </source>
</reference>
<protein>
    <submittedName>
        <fullName evidence="2">Uncharacterized protein</fullName>
    </submittedName>
</protein>
<evidence type="ECO:0000256" key="1">
    <source>
        <dbReference type="SAM" id="SignalP"/>
    </source>
</evidence>
<keyword evidence="1" id="KW-0732">Signal</keyword>
<evidence type="ECO:0000313" key="2">
    <source>
        <dbReference type="EMBL" id="KAJ8040252.1"/>
    </source>
</evidence>
<accession>A0A9Q1C8D8</accession>
<comment type="caution">
    <text evidence="2">The sequence shown here is derived from an EMBL/GenBank/DDBJ whole genome shotgun (WGS) entry which is preliminary data.</text>
</comment>
<sequence>MKRFVFLVAVFLVYSATVFGHHHDDDDDDDGDGDHHHEGSVEASLDENGKLTVLFHDEANEDFDSVRFSVEDGDYVGTQTNAVTHHDHEDWSYVFTVSGISVCDDVDIVVTGISDGNERVEFDGAVEIPDPNGNCS</sequence>
<feature type="signal peptide" evidence="1">
    <location>
        <begin position="1"/>
        <end position="20"/>
    </location>
</feature>
<dbReference type="AlphaFoldDB" id="A0A9Q1C8D8"/>
<dbReference type="EMBL" id="JAIZAY010000006">
    <property type="protein sequence ID" value="KAJ8040252.1"/>
    <property type="molecule type" value="Genomic_DNA"/>
</dbReference>
<evidence type="ECO:0000313" key="3">
    <source>
        <dbReference type="Proteomes" id="UP001152320"/>
    </source>
</evidence>
<gene>
    <name evidence="2" type="ORF">HOLleu_14488</name>
</gene>
<feature type="chain" id="PRO_5040493855" evidence="1">
    <location>
        <begin position="21"/>
        <end position="136"/>
    </location>
</feature>
<organism evidence="2 3">
    <name type="scientific">Holothuria leucospilota</name>
    <name type="common">Black long sea cucumber</name>
    <name type="synonym">Mertensiothuria leucospilota</name>
    <dbReference type="NCBI Taxonomy" id="206669"/>
    <lineage>
        <taxon>Eukaryota</taxon>
        <taxon>Metazoa</taxon>
        <taxon>Echinodermata</taxon>
        <taxon>Eleutherozoa</taxon>
        <taxon>Echinozoa</taxon>
        <taxon>Holothuroidea</taxon>
        <taxon>Aspidochirotacea</taxon>
        <taxon>Aspidochirotida</taxon>
        <taxon>Holothuriidae</taxon>
        <taxon>Holothuria</taxon>
    </lineage>
</organism>
<proteinExistence type="predicted"/>
<name>A0A9Q1C8D8_HOLLE</name>
<keyword evidence="3" id="KW-1185">Reference proteome</keyword>